<dbReference type="EMBL" id="BAABLP010000006">
    <property type="protein sequence ID" value="GAA4754392.1"/>
    <property type="molecule type" value="Genomic_DNA"/>
</dbReference>
<keyword evidence="1" id="KW-0472">Membrane</keyword>
<evidence type="ECO:0000313" key="3">
    <source>
        <dbReference type="Proteomes" id="UP001500121"/>
    </source>
</evidence>
<sequence>MRDERGAGTALALGVVAAVVALFVVLAGVAVVLDARRRVVSVADAAALAGADTALGNATGVPCDRAAALTASAHLRLEACAQREDLVRVAVSTSVLGLALRAEAVAGPPTAR</sequence>
<evidence type="ECO:0000313" key="2">
    <source>
        <dbReference type="EMBL" id="GAA4754392.1"/>
    </source>
</evidence>
<organism evidence="2 3">
    <name type="scientific">Amnibacterium soli</name>
    <dbReference type="NCBI Taxonomy" id="1282736"/>
    <lineage>
        <taxon>Bacteria</taxon>
        <taxon>Bacillati</taxon>
        <taxon>Actinomycetota</taxon>
        <taxon>Actinomycetes</taxon>
        <taxon>Micrococcales</taxon>
        <taxon>Microbacteriaceae</taxon>
        <taxon>Amnibacterium</taxon>
    </lineage>
</organism>
<keyword evidence="3" id="KW-1185">Reference proteome</keyword>
<keyword evidence="1" id="KW-0812">Transmembrane</keyword>
<name>A0ABP8ZEL3_9MICO</name>
<keyword evidence="1" id="KW-1133">Transmembrane helix</keyword>
<comment type="caution">
    <text evidence="2">The sequence shown here is derived from an EMBL/GenBank/DDBJ whole genome shotgun (WGS) entry which is preliminary data.</text>
</comment>
<evidence type="ECO:0008006" key="4">
    <source>
        <dbReference type="Google" id="ProtNLM"/>
    </source>
</evidence>
<protein>
    <recommendedName>
        <fullName evidence="4">Helicase</fullName>
    </recommendedName>
</protein>
<feature type="transmembrane region" description="Helical" evidence="1">
    <location>
        <begin position="12"/>
        <end position="33"/>
    </location>
</feature>
<dbReference type="Proteomes" id="UP001500121">
    <property type="component" value="Unassembled WGS sequence"/>
</dbReference>
<dbReference type="RefSeq" id="WP_345482059.1">
    <property type="nucleotide sequence ID" value="NZ_BAABLP010000006.1"/>
</dbReference>
<proteinExistence type="predicted"/>
<accession>A0ABP8ZEL3</accession>
<reference evidence="3" key="1">
    <citation type="journal article" date="2019" name="Int. J. Syst. Evol. Microbiol.">
        <title>The Global Catalogue of Microorganisms (GCM) 10K type strain sequencing project: providing services to taxonomists for standard genome sequencing and annotation.</title>
        <authorList>
            <consortium name="The Broad Institute Genomics Platform"/>
            <consortium name="The Broad Institute Genome Sequencing Center for Infectious Disease"/>
            <person name="Wu L."/>
            <person name="Ma J."/>
        </authorList>
    </citation>
    <scope>NUCLEOTIDE SEQUENCE [LARGE SCALE GENOMIC DNA]</scope>
    <source>
        <strain evidence="3">JCM 19015</strain>
    </source>
</reference>
<gene>
    <name evidence="2" type="ORF">GCM10025783_29290</name>
</gene>
<evidence type="ECO:0000256" key="1">
    <source>
        <dbReference type="SAM" id="Phobius"/>
    </source>
</evidence>